<evidence type="ECO:0000256" key="1">
    <source>
        <dbReference type="ARBA" id="ARBA00004496"/>
    </source>
</evidence>
<keyword evidence="7 12" id="KW-0411">Iron-sulfur</keyword>
<evidence type="ECO:0000256" key="12">
    <source>
        <dbReference type="HAMAP-Rule" id="MF_01479"/>
    </source>
</evidence>
<keyword evidence="10 12" id="KW-1015">Disulfide bond</keyword>
<dbReference type="PROSITE" id="PS51674">
    <property type="entry name" value="4FE4S_WBL"/>
    <property type="match status" value="1"/>
</dbReference>
<dbReference type="EMBL" id="BAAABU010000015">
    <property type="protein sequence ID" value="GAA0247988.1"/>
    <property type="molecule type" value="Genomic_DNA"/>
</dbReference>
<evidence type="ECO:0000313" key="14">
    <source>
        <dbReference type="EMBL" id="GAA0247988.1"/>
    </source>
</evidence>
<keyword evidence="3 12" id="KW-0004">4Fe-4S</keyword>
<evidence type="ECO:0000256" key="7">
    <source>
        <dbReference type="ARBA" id="ARBA00023014"/>
    </source>
</evidence>
<gene>
    <name evidence="12" type="primary">whiB</name>
    <name evidence="14" type="ORF">GCM10010492_54680</name>
</gene>
<dbReference type="InterPro" id="IPR034768">
    <property type="entry name" value="4FE4S_WBL"/>
</dbReference>
<organism evidence="14 15">
    <name type="scientific">Saccharothrix mutabilis subsp. mutabilis</name>
    <dbReference type="NCBI Taxonomy" id="66855"/>
    <lineage>
        <taxon>Bacteria</taxon>
        <taxon>Bacillati</taxon>
        <taxon>Actinomycetota</taxon>
        <taxon>Actinomycetes</taxon>
        <taxon>Pseudonocardiales</taxon>
        <taxon>Pseudonocardiaceae</taxon>
        <taxon>Saccharothrix</taxon>
    </lineage>
</organism>
<keyword evidence="5 12" id="KW-0479">Metal-binding</keyword>
<evidence type="ECO:0000256" key="5">
    <source>
        <dbReference type="ARBA" id="ARBA00022723"/>
    </source>
</evidence>
<feature type="binding site" evidence="12">
    <location>
        <position position="62"/>
    </location>
    <ligand>
        <name>[4Fe-4S] cluster</name>
        <dbReference type="ChEBI" id="CHEBI:49883"/>
    </ligand>
</feature>
<dbReference type="Proteomes" id="UP001500416">
    <property type="component" value="Unassembled WGS sequence"/>
</dbReference>
<dbReference type="RefSeq" id="WP_343936776.1">
    <property type="nucleotide sequence ID" value="NZ_BAAABU010000015.1"/>
</dbReference>
<keyword evidence="8 12" id="KW-0805">Transcription regulation</keyword>
<comment type="subcellular location">
    <subcellularLocation>
        <location evidence="1 12">Cytoplasm</location>
    </subcellularLocation>
</comment>
<evidence type="ECO:0000256" key="3">
    <source>
        <dbReference type="ARBA" id="ARBA00022485"/>
    </source>
</evidence>
<comment type="function">
    <text evidence="12">Acts as a transcriptional regulator. Probably redox-responsive. The apo- but not holo-form probably binds DNA.</text>
</comment>
<feature type="binding site" evidence="12">
    <location>
        <position position="23"/>
    </location>
    <ligand>
        <name>[4Fe-4S] cluster</name>
        <dbReference type="ChEBI" id="CHEBI:49883"/>
    </ligand>
</feature>
<dbReference type="HAMAP" id="MF_01479">
    <property type="entry name" value="WhiB"/>
    <property type="match status" value="1"/>
</dbReference>
<comment type="similarity">
    <text evidence="2 12">Belongs to the WhiB family.</text>
</comment>
<feature type="domain" description="4Fe-4S Wbl-type" evidence="13">
    <location>
        <begin position="22"/>
        <end position="86"/>
    </location>
</feature>
<keyword evidence="6 12" id="KW-0408">Iron</keyword>
<sequence>MPELSRLPRPVTESWDWQLQGLCRGMDAAAFFHTPNERGSARQEREARAKAVCARCPVIEQCRDHALTVRETFGIWGGLGESELREILARDGRG</sequence>
<evidence type="ECO:0000256" key="2">
    <source>
        <dbReference type="ARBA" id="ARBA00006597"/>
    </source>
</evidence>
<feature type="binding site" evidence="12">
    <location>
        <position position="56"/>
    </location>
    <ligand>
        <name>[4Fe-4S] cluster</name>
        <dbReference type="ChEBI" id="CHEBI:49883"/>
    </ligand>
</feature>
<reference evidence="14 15" key="1">
    <citation type="journal article" date="2019" name="Int. J. Syst. Evol. Microbiol.">
        <title>The Global Catalogue of Microorganisms (GCM) 10K type strain sequencing project: providing services to taxonomists for standard genome sequencing and annotation.</title>
        <authorList>
            <consortium name="The Broad Institute Genomics Platform"/>
            <consortium name="The Broad Institute Genome Sequencing Center for Infectious Disease"/>
            <person name="Wu L."/>
            <person name="Ma J."/>
        </authorList>
    </citation>
    <scope>NUCLEOTIDE SEQUENCE [LARGE SCALE GENOMIC DNA]</scope>
    <source>
        <strain evidence="14 15">JCM 3380</strain>
    </source>
</reference>
<name>A0ABN0UEJ5_9PSEU</name>
<evidence type="ECO:0000256" key="6">
    <source>
        <dbReference type="ARBA" id="ARBA00023004"/>
    </source>
</evidence>
<evidence type="ECO:0000256" key="10">
    <source>
        <dbReference type="ARBA" id="ARBA00023157"/>
    </source>
</evidence>
<evidence type="ECO:0000259" key="13">
    <source>
        <dbReference type="PROSITE" id="PS51674"/>
    </source>
</evidence>
<comment type="PTM">
    <text evidence="12">The Fe-S cluster can be nitrosylated by nitric oxide (NO).</text>
</comment>
<keyword evidence="4 12" id="KW-0963">Cytoplasm</keyword>
<comment type="PTM">
    <text evidence="12">Upon Fe-S cluster removal intramolecular disulfide bonds are formed.</text>
</comment>
<dbReference type="PANTHER" id="PTHR38839">
    <property type="entry name" value="TRANSCRIPTIONAL REGULATOR WHID-RELATED"/>
    <property type="match status" value="1"/>
</dbReference>
<keyword evidence="11 12" id="KW-0804">Transcription</keyword>
<proteinExistence type="inferred from homology"/>
<evidence type="ECO:0000256" key="11">
    <source>
        <dbReference type="ARBA" id="ARBA00023163"/>
    </source>
</evidence>
<accession>A0ABN0UEJ5</accession>
<evidence type="ECO:0000256" key="4">
    <source>
        <dbReference type="ARBA" id="ARBA00022490"/>
    </source>
</evidence>
<evidence type="ECO:0000256" key="9">
    <source>
        <dbReference type="ARBA" id="ARBA00023125"/>
    </source>
</evidence>
<evidence type="ECO:0000313" key="15">
    <source>
        <dbReference type="Proteomes" id="UP001500416"/>
    </source>
</evidence>
<dbReference type="PANTHER" id="PTHR38839:SF5">
    <property type="entry name" value="TRANSCRIPTIONAL REGULATOR WHID"/>
    <property type="match status" value="1"/>
</dbReference>
<dbReference type="InterPro" id="IPR003482">
    <property type="entry name" value="Whib"/>
</dbReference>
<feature type="binding site" evidence="12">
    <location>
        <position position="53"/>
    </location>
    <ligand>
        <name>[4Fe-4S] cluster</name>
        <dbReference type="ChEBI" id="CHEBI:49883"/>
    </ligand>
</feature>
<keyword evidence="9 12" id="KW-0238">DNA-binding</keyword>
<comment type="cofactor">
    <cofactor evidence="12">
        <name>[4Fe-4S] cluster</name>
        <dbReference type="ChEBI" id="CHEBI:49883"/>
    </cofactor>
    <text evidence="12">Binds 1 [4Fe-4S] cluster per subunit. Following nitrosylation of the [4Fe-4S] cluster binds 1 [4Fe-8(NO)] cluster per subunit.</text>
</comment>
<comment type="caution">
    <text evidence="14">The sequence shown here is derived from an EMBL/GenBank/DDBJ whole genome shotgun (WGS) entry which is preliminary data.</text>
</comment>
<dbReference type="Pfam" id="PF02467">
    <property type="entry name" value="Whib"/>
    <property type="match status" value="1"/>
</dbReference>
<keyword evidence="15" id="KW-1185">Reference proteome</keyword>
<evidence type="ECO:0000256" key="8">
    <source>
        <dbReference type="ARBA" id="ARBA00023015"/>
    </source>
</evidence>
<protein>
    <recommendedName>
        <fullName evidence="12">Transcriptional regulator WhiB</fullName>
    </recommendedName>
</protein>